<evidence type="ECO:0000256" key="2">
    <source>
        <dbReference type="ARBA" id="ARBA00023266"/>
    </source>
</evidence>
<comment type="similarity">
    <text evidence="1">Belongs to the selenium-binding protein family.</text>
</comment>
<organism evidence="3">
    <name type="scientific">Cacopsylla melanoneura</name>
    <dbReference type="NCBI Taxonomy" id="428564"/>
    <lineage>
        <taxon>Eukaryota</taxon>
        <taxon>Metazoa</taxon>
        <taxon>Ecdysozoa</taxon>
        <taxon>Arthropoda</taxon>
        <taxon>Hexapoda</taxon>
        <taxon>Insecta</taxon>
        <taxon>Pterygota</taxon>
        <taxon>Neoptera</taxon>
        <taxon>Paraneoptera</taxon>
        <taxon>Hemiptera</taxon>
        <taxon>Sternorrhyncha</taxon>
        <taxon>Psylloidea</taxon>
        <taxon>Psyllidae</taxon>
        <taxon>Psyllinae</taxon>
        <taxon>Cacopsylla</taxon>
    </lineage>
</organism>
<dbReference type="InterPro" id="IPR008826">
    <property type="entry name" value="Se-bd"/>
</dbReference>
<dbReference type="GO" id="GO:0008430">
    <property type="term" value="F:selenium binding"/>
    <property type="evidence" value="ECO:0007669"/>
    <property type="project" value="InterPro"/>
</dbReference>
<dbReference type="PANTHER" id="PTHR23300:SF0">
    <property type="entry name" value="METHANETHIOL OXIDASE"/>
    <property type="match status" value="1"/>
</dbReference>
<reference evidence="3" key="1">
    <citation type="submission" date="2021-05" db="EMBL/GenBank/DDBJ databases">
        <authorList>
            <person name="Alioto T."/>
            <person name="Alioto T."/>
            <person name="Gomez Garrido J."/>
        </authorList>
    </citation>
    <scope>NUCLEOTIDE SEQUENCE</scope>
</reference>
<proteinExistence type="inferred from homology"/>
<keyword evidence="2" id="KW-0711">Selenium</keyword>
<dbReference type="SUPFAM" id="SSF75011">
    <property type="entry name" value="3-carboxy-cis,cis-mucoante lactonizing enzyme"/>
    <property type="match status" value="1"/>
</dbReference>
<dbReference type="EMBL" id="HBUF01164124">
    <property type="protein sequence ID" value="CAG6650836.1"/>
    <property type="molecule type" value="Transcribed_RNA"/>
</dbReference>
<name>A0A8D8RIF6_9HEMI</name>
<accession>A0A8D8RIF6</accession>
<dbReference type="PANTHER" id="PTHR23300">
    <property type="entry name" value="METHANETHIOL OXIDASE"/>
    <property type="match status" value="1"/>
</dbReference>
<evidence type="ECO:0000313" key="3">
    <source>
        <dbReference type="EMBL" id="CAG6650836.1"/>
    </source>
</evidence>
<protein>
    <submittedName>
        <fullName evidence="3">Selenium-binding protein 1</fullName>
    </submittedName>
</protein>
<evidence type="ECO:0000256" key="1">
    <source>
        <dbReference type="ARBA" id="ARBA00005606"/>
    </source>
</evidence>
<sequence length="483" mass="53582">MTPNPAKSCCPGKGPGYRTPLDAMKQGPREGLLYVICIQPNGQHPDYLAVIDVDPASSTYQQVISRCYMTHIGDELHHFGWNSCSSCYGNASCTRNKLVVPSLGSDRIYILDVSNEREPKIHKVIEPSEVHKFDVTALHTSHCLATGEAMISCMGDTKGEGKCDFLLVDPEKGEVKGLWIKGEHKEAKFGYDFWYQPHWDTLISSEWGAPKSWKAGCRLADVDDPELYGTSLNIFSYSKRTLLQVIDLGVEGIAPLEIRFLHDPKAMEGFVGCGVTGNVFRFYRQSDGSYKADKVIDIPSKKVEGYAGGDTVNAMVTDILISLDDKYLYTSNWMHGDIRQYDISDTAHPRLVGQIFLGGKIQSDSGVKVIDDPELEKQPDPVFIKGRRFTGSSQMFQLSLDGKRIYVSSSLYSPWDKEIYPDLVKSGSAIVKLNVDTDKGGLTLDEDFLVDLGKEPNGPALAHEIRYPGGDCTSDIWLVPQDE</sequence>
<dbReference type="Pfam" id="PF05694">
    <property type="entry name" value="SBP56"/>
    <property type="match status" value="1"/>
</dbReference>
<dbReference type="AlphaFoldDB" id="A0A8D8RIF6"/>